<dbReference type="Proteomes" id="UP000002979">
    <property type="component" value="Unassembled WGS sequence"/>
</dbReference>
<feature type="transmembrane region" description="Helical" evidence="1">
    <location>
        <begin position="777"/>
        <end position="801"/>
    </location>
</feature>
<feature type="transmembrane region" description="Helical" evidence="1">
    <location>
        <begin position="550"/>
        <end position="571"/>
    </location>
</feature>
<protein>
    <submittedName>
        <fullName evidence="2">Uncharacterized protein</fullName>
    </submittedName>
</protein>
<feature type="transmembrane region" description="Helical" evidence="1">
    <location>
        <begin position="592"/>
        <end position="625"/>
    </location>
</feature>
<sequence>MAHRGDLAVEDHDTVAHQAHGIGRGDLALFDADTGGDTDFGHLESVQDSRGTRGDLDLGGLEHADTGGVELLEALVDDVVATDLDALALGGGAGLTVGTDAKADDDGVGGVGQDNVGLVNGADGGVDRVDANLGLIHLVERVLKGLDGTLDVGLDDQVELLDLGVGNGLEEVLERDVLDAALLLDTSLERTLVGKGASLALVLKHAELVAGVGHRLQAQDLDGVGGTGLGDGATLGVEHGADATVGKAGDQRITHVQGTAGHEHGSNRTAALVELGLEDIAGGKGVRVGLKLEHVGLEQHGLQKIVDTDLLLGRDVDEHVLPAPLLGDDAVLGELLTHTVGVGARLIDLVDGNDDGNAGGLGVVDRLDRLGHDAVVGGDDQDDDVGHLGATGTHGRKGSVTRGIDEGDLAVVDHDLRSADGLRNAARLAGSNAGVTDGVEQRRLAVVDVTHDGDDRGARLKVGGIVVEREGVLLLGGDDLDLTAQVVGDELDEVVGHGLRHGKRRTQQEQALDDVVGRNVERLGKLLDGNALGDLDGVEVLRVHALGQRLLYLALLLSLGSLTLALLLALLAATGGLARGLLDGGTSLLEHLLAAVLLGLASHAAVVVLFVVVTALALLALALLIGVGEVHAGSDVVAGVSAMAVRTALGGVALGVVVGSVTIVTTATAAVVVAATTVTALCGALGLGLVLGVLLLLEHGLLCGDLVEQRTEARTGVGSGNGAALGLAGSLLLLAGKALLFGLLLGLGLGAGGLLGSLGCGKLAAFLLAGLLGGDALALGLGGACGLLGGSCLLLGLLGGLDFLSAGLDHRGELLADHSDIGVLQGGGSGLSGNLHIGEMTHQFLGGHAELFGQGGHTDFCHMTSPTLSGTLGA</sequence>
<comment type="caution">
    <text evidence="2">The sequence shown here is derived from an EMBL/GenBank/DDBJ whole genome shotgun (WGS) entry which is preliminary data.</text>
</comment>
<keyword evidence="1" id="KW-0472">Membrane</keyword>
<feature type="transmembrane region" description="Helical" evidence="1">
    <location>
        <begin position="670"/>
        <end position="697"/>
    </location>
</feature>
<reference evidence="2 3" key="1">
    <citation type="submission" date="2007-01" db="EMBL/GenBank/DDBJ databases">
        <title>Draft genome sequence of Collinsella aerofaciens (ATCC 25986).</title>
        <authorList>
            <person name="Sudarsanam P."/>
            <person name="Ley R."/>
            <person name="Guruge J."/>
            <person name="Turnbaugh P.J."/>
            <person name="Mahowald M."/>
            <person name="Liep D."/>
            <person name="Gordon J."/>
        </authorList>
    </citation>
    <scope>NUCLEOTIDE SEQUENCE [LARGE SCALE GENOMIC DNA]</scope>
    <source>
        <strain evidence="3">ATCC 25986 / DSM 3979 / JCM 10188 / KCTC 3647 / NCTC 11838 / VPI 1003</strain>
    </source>
</reference>
<gene>
    <name evidence="2" type="ORF">COLAER_00123</name>
</gene>
<keyword evidence="1" id="KW-0812">Transmembrane</keyword>
<name>A4E6U8_COLAA</name>
<feature type="transmembrane region" description="Helical" evidence="1">
    <location>
        <begin position="637"/>
        <end position="658"/>
    </location>
</feature>
<dbReference type="EMBL" id="AAVN02000001">
    <property type="protein sequence ID" value="EBA40456.1"/>
    <property type="molecule type" value="Genomic_DNA"/>
</dbReference>
<organism evidence="2 3">
    <name type="scientific">Collinsella aerofaciens (strain ATCC 25986 / DSM 3979 / JCM 10188 / KCTC 3647 / NCTC 11838 / VPI 1003)</name>
    <dbReference type="NCBI Taxonomy" id="411903"/>
    <lineage>
        <taxon>Bacteria</taxon>
        <taxon>Bacillati</taxon>
        <taxon>Actinomycetota</taxon>
        <taxon>Coriobacteriia</taxon>
        <taxon>Coriobacteriales</taxon>
        <taxon>Coriobacteriaceae</taxon>
        <taxon>Collinsella</taxon>
    </lineage>
</organism>
<feature type="transmembrane region" description="Helical" evidence="1">
    <location>
        <begin position="717"/>
        <end position="736"/>
    </location>
</feature>
<accession>A4E6U8</accession>
<dbReference type="AlphaFoldDB" id="A4E6U8"/>
<feature type="transmembrane region" description="Helical" evidence="1">
    <location>
        <begin position="743"/>
        <end position="771"/>
    </location>
</feature>
<dbReference type="AntiFam" id="ANF00072">
    <property type="entry name" value="Shadow ORF (opposite TypA)"/>
</dbReference>
<keyword evidence="1" id="KW-1133">Transmembrane helix</keyword>
<evidence type="ECO:0000256" key="1">
    <source>
        <dbReference type="SAM" id="Phobius"/>
    </source>
</evidence>
<reference evidence="2 3" key="2">
    <citation type="submission" date="2007-04" db="EMBL/GenBank/DDBJ databases">
        <authorList>
            <person name="Fulton L."/>
            <person name="Clifton S."/>
            <person name="Fulton B."/>
            <person name="Xu J."/>
            <person name="Minx P."/>
            <person name="Mardis E.R."/>
            <person name="Wilson R.K."/>
        </authorList>
    </citation>
    <scope>NUCLEOTIDE SEQUENCE [LARGE SCALE GENOMIC DNA]</scope>
    <source>
        <strain evidence="3">ATCC 25986 / DSM 3979 / JCM 10188 / KCTC 3647 / NCTC 11838 / VPI 1003</strain>
    </source>
</reference>
<evidence type="ECO:0000313" key="2">
    <source>
        <dbReference type="EMBL" id="EBA40456.1"/>
    </source>
</evidence>
<evidence type="ECO:0000313" key="3">
    <source>
        <dbReference type="Proteomes" id="UP000002979"/>
    </source>
</evidence>
<proteinExistence type="predicted"/>